<keyword evidence="3" id="KW-1185">Reference proteome</keyword>
<dbReference type="AlphaFoldDB" id="A0AAV2KH54"/>
<evidence type="ECO:0000313" key="3">
    <source>
        <dbReference type="Proteomes" id="UP001497482"/>
    </source>
</evidence>
<organism evidence="2 3">
    <name type="scientific">Knipowitschia caucasica</name>
    <name type="common">Caucasian dwarf goby</name>
    <name type="synonym">Pomatoschistus caucasicus</name>
    <dbReference type="NCBI Taxonomy" id="637954"/>
    <lineage>
        <taxon>Eukaryota</taxon>
        <taxon>Metazoa</taxon>
        <taxon>Chordata</taxon>
        <taxon>Craniata</taxon>
        <taxon>Vertebrata</taxon>
        <taxon>Euteleostomi</taxon>
        <taxon>Actinopterygii</taxon>
        <taxon>Neopterygii</taxon>
        <taxon>Teleostei</taxon>
        <taxon>Neoteleostei</taxon>
        <taxon>Acanthomorphata</taxon>
        <taxon>Gobiaria</taxon>
        <taxon>Gobiiformes</taxon>
        <taxon>Gobioidei</taxon>
        <taxon>Gobiidae</taxon>
        <taxon>Gobiinae</taxon>
        <taxon>Knipowitschia</taxon>
    </lineage>
</organism>
<evidence type="ECO:0000313" key="2">
    <source>
        <dbReference type="EMBL" id="CAL1589265.1"/>
    </source>
</evidence>
<dbReference type="Proteomes" id="UP001497482">
    <property type="component" value="Chromosome 18"/>
</dbReference>
<sequence length="213" mass="23824">MVRLGIASTLNERCAREPREPHVQLDLSLGARAVDGWGRAHGSQLEPGNRFPFRSVKFASEQRKGRHKHIAHLANREDDRRSLWGSSATGPAAPGPGPRQRPLARAGHAVPRGGHQVALGVLKTTPKHEASTPHAAQRGSGERSVLNSPLEEDLLTLSDFGEGKQRWRRIVIRGVSSRRSFRDVSLRNTVHNQTRNKHDIRDVESQDKYLHYF</sequence>
<dbReference type="EMBL" id="OZ035840">
    <property type="protein sequence ID" value="CAL1589265.1"/>
    <property type="molecule type" value="Genomic_DNA"/>
</dbReference>
<proteinExistence type="predicted"/>
<reference evidence="2 3" key="1">
    <citation type="submission" date="2024-04" db="EMBL/GenBank/DDBJ databases">
        <authorList>
            <person name="Waldvogel A.-M."/>
            <person name="Schoenle A."/>
        </authorList>
    </citation>
    <scope>NUCLEOTIDE SEQUENCE [LARGE SCALE GENOMIC DNA]</scope>
</reference>
<evidence type="ECO:0000256" key="1">
    <source>
        <dbReference type="SAM" id="MobiDB-lite"/>
    </source>
</evidence>
<feature type="region of interest" description="Disordered" evidence="1">
    <location>
        <begin position="126"/>
        <end position="147"/>
    </location>
</feature>
<protein>
    <submittedName>
        <fullName evidence="2">Uncharacterized protein</fullName>
    </submittedName>
</protein>
<gene>
    <name evidence="2" type="ORF">KC01_LOCUS18905</name>
</gene>
<feature type="region of interest" description="Disordered" evidence="1">
    <location>
        <begin position="60"/>
        <end position="109"/>
    </location>
</feature>
<accession>A0AAV2KH54</accession>
<name>A0AAV2KH54_KNICA</name>